<comment type="catalytic activity">
    <reaction evidence="2">
        <text>uridine(13) in tRNA = pseudouridine(13) in tRNA</text>
        <dbReference type="Rhea" id="RHEA:42540"/>
        <dbReference type="Rhea" id="RHEA-COMP:10105"/>
        <dbReference type="Rhea" id="RHEA-COMP:10106"/>
        <dbReference type="ChEBI" id="CHEBI:65314"/>
        <dbReference type="ChEBI" id="CHEBI:65315"/>
        <dbReference type="EC" id="5.4.99.27"/>
    </reaction>
</comment>
<dbReference type="EC" id="5.4.99.27" evidence="2"/>
<sequence>MTLKKQKSVHFDHKPSRAIISAMQNLTAPFFPLKPPKRFFASTHAPISFYFKKCSRDFSVQEEPLYPFSGQGDHAILKVRKKDLSTLEMLSLLAGVSGAKIKEFGYAGLKDKQAMSIQYLSLPKRYACILEKHASTLLDRGVKILDITAHNHKIRLGHLKGNFFSMRLKKLSPLDAKKIEQILPFLKTYGFPNYFGLQRFGKSGDNFKQPATRSKKLQAFFLSSYQSHLFNHWLSMRMHLNTLLRHFNPKEIQATFNFLSLEQLKSLGDQEHYFKLLPGDILCHYPFGKYFTHCDLANSKRLLTKQIVPTGLLTGQKVPHAQELAHVLEQPYIHTLKARGDRRFALVFPDALEFVYLPKEAQAQLCFFLPKGAYATIFLEEVAGQTLFEA</sequence>
<evidence type="ECO:0000313" key="4">
    <source>
        <dbReference type="Proteomes" id="UP000054093"/>
    </source>
</evidence>
<dbReference type="GO" id="GO:0160150">
    <property type="term" value="F:tRNA pseudouridine(13) synthase activity"/>
    <property type="evidence" value="ECO:0007669"/>
    <property type="project" value="UniProtKB-EC"/>
</dbReference>
<evidence type="ECO:0000256" key="1">
    <source>
        <dbReference type="ARBA" id="ARBA00022694"/>
    </source>
</evidence>
<dbReference type="Proteomes" id="UP000054093">
    <property type="component" value="Unassembled WGS sequence"/>
</dbReference>
<dbReference type="Pfam" id="PF01142">
    <property type="entry name" value="TruD"/>
    <property type="match status" value="1"/>
</dbReference>
<dbReference type="Gene3D" id="3.30.2350.20">
    <property type="entry name" value="TruD, catalytic domain"/>
    <property type="match status" value="1"/>
</dbReference>
<dbReference type="PANTHER" id="PTHR47811">
    <property type="entry name" value="TRNA PSEUDOURIDINE SYNTHASE D"/>
    <property type="match status" value="1"/>
</dbReference>
<dbReference type="EMBL" id="ADHO01000235">
    <property type="protein sequence ID" value="EFX41519.1"/>
    <property type="molecule type" value="Genomic_DNA"/>
</dbReference>
<dbReference type="GeneID" id="56928272"/>
<dbReference type="PANTHER" id="PTHR47811:SF1">
    <property type="entry name" value="TRNA PSEUDOURIDINE SYNTHASE D"/>
    <property type="match status" value="1"/>
</dbReference>
<evidence type="ECO:0000313" key="3">
    <source>
        <dbReference type="EMBL" id="EFX41519.1"/>
    </source>
</evidence>
<dbReference type="InterPro" id="IPR001656">
    <property type="entry name" value="PsdUridine_synth_TruD"/>
</dbReference>
<evidence type="ECO:0000256" key="2">
    <source>
        <dbReference type="HAMAP-Rule" id="MF_01082"/>
    </source>
</evidence>
<dbReference type="SUPFAM" id="SSF55120">
    <property type="entry name" value="Pseudouridine synthase"/>
    <property type="match status" value="1"/>
</dbReference>
<dbReference type="AlphaFoldDB" id="E7G523"/>
<gene>
    <name evidence="2 3" type="primary">truD</name>
    <name evidence="3" type="ORF">HSUHS5_1103</name>
</gene>
<dbReference type="HAMAP" id="MF_01082">
    <property type="entry name" value="TruD"/>
    <property type="match status" value="1"/>
</dbReference>
<protein>
    <recommendedName>
        <fullName evidence="2">tRNA pseudouridine synthase D</fullName>
        <ecNumber evidence="2">5.4.99.27</ecNumber>
    </recommendedName>
    <alternativeName>
        <fullName evidence="2">tRNA pseudouridine(13) synthase</fullName>
    </alternativeName>
    <alternativeName>
        <fullName evidence="2">tRNA pseudouridylate synthase D</fullName>
    </alternativeName>
    <alternativeName>
        <fullName evidence="2">tRNA-uridine isomerase D</fullName>
    </alternativeName>
</protein>
<reference evidence="3 4" key="1">
    <citation type="journal article" date="2011" name="Vet. Res.">
        <title>Genome sequence of Helicobacter suis supports its role in gastric pathology.</title>
        <authorList>
            <person name="Vermoote M."/>
            <person name="Vandekerckhove T.T."/>
            <person name="Flahou B."/>
            <person name="Pasmans F."/>
            <person name="Smet A."/>
            <person name="De Groote D."/>
            <person name="Van Criekinge W."/>
            <person name="Ducatelle R."/>
            <person name="Haesebrouck F."/>
        </authorList>
    </citation>
    <scope>NUCLEOTIDE SEQUENCE [LARGE SCALE GENOMIC DNA]</scope>
    <source>
        <strain evidence="3 4">HS5</strain>
    </source>
</reference>
<dbReference type="InterPro" id="IPR050170">
    <property type="entry name" value="TruD_pseudoU_synthase"/>
</dbReference>
<name>E7G523_9HELI</name>
<dbReference type="GO" id="GO:0003723">
    <property type="term" value="F:RNA binding"/>
    <property type="evidence" value="ECO:0007669"/>
    <property type="project" value="InterPro"/>
</dbReference>
<proteinExistence type="inferred from homology"/>
<comment type="function">
    <text evidence="2">Responsible for synthesis of pseudouridine from uracil-13 in transfer RNAs.</text>
</comment>
<dbReference type="InterPro" id="IPR020103">
    <property type="entry name" value="PsdUridine_synth_cat_dom_sf"/>
</dbReference>
<keyword evidence="1 2" id="KW-0819">tRNA processing</keyword>
<accession>E7G523</accession>
<comment type="similarity">
    <text evidence="2">Belongs to the pseudouridine synthase TruD family.</text>
</comment>
<dbReference type="RefSeq" id="WP_006564754.1">
    <property type="nucleotide sequence ID" value="NZ_ADHO01000235.1"/>
</dbReference>
<dbReference type="InterPro" id="IPR042214">
    <property type="entry name" value="TruD_catalytic"/>
</dbReference>
<organism evidence="3 4">
    <name type="scientific">Helicobacter suis HS5</name>
    <dbReference type="NCBI Taxonomy" id="710394"/>
    <lineage>
        <taxon>Bacteria</taxon>
        <taxon>Pseudomonadati</taxon>
        <taxon>Campylobacterota</taxon>
        <taxon>Epsilonproteobacteria</taxon>
        <taxon>Campylobacterales</taxon>
        <taxon>Helicobacteraceae</taxon>
        <taxon>Helicobacter</taxon>
    </lineage>
</organism>
<feature type="active site" description="Nucleophile" evidence="2">
    <location>
        <position position="111"/>
    </location>
</feature>
<keyword evidence="2" id="KW-0413">Isomerase</keyword>
<dbReference type="GO" id="GO:0031119">
    <property type="term" value="P:tRNA pseudouridine synthesis"/>
    <property type="evidence" value="ECO:0007669"/>
    <property type="project" value="UniProtKB-UniRule"/>
</dbReference>
<comment type="caution">
    <text evidence="3">The sequence shown here is derived from an EMBL/GenBank/DDBJ whole genome shotgun (WGS) entry which is preliminary data.</text>
</comment>
<dbReference type="GO" id="GO:0005829">
    <property type="term" value="C:cytosol"/>
    <property type="evidence" value="ECO:0007669"/>
    <property type="project" value="TreeGrafter"/>
</dbReference>